<evidence type="ECO:0000313" key="1">
    <source>
        <dbReference type="EMBL" id="KAI3730069.1"/>
    </source>
</evidence>
<protein>
    <submittedName>
        <fullName evidence="1">Uncharacterized protein</fullName>
    </submittedName>
</protein>
<evidence type="ECO:0000313" key="2">
    <source>
        <dbReference type="Proteomes" id="UP001055879"/>
    </source>
</evidence>
<sequence>MAVVTTEVEVTSSLPAPKLFKVFNNFDTIAPKVEPETYKAVNIIQGDGGVGSIKNIIFGDGIPYTSSKHTVDTIDASNLSLSYTVFEGDALLGILDSATHSIKFIPSSDGGSIYKHTTVFKCKGDAKLTEDTLNLVKATLKKTFKAIESYAIAHPEVY</sequence>
<accession>A0ACB9C713</accession>
<dbReference type="EMBL" id="CM042051">
    <property type="protein sequence ID" value="KAI3730069.1"/>
    <property type="molecule type" value="Genomic_DNA"/>
</dbReference>
<name>A0ACB9C713_ARCLA</name>
<reference evidence="2" key="1">
    <citation type="journal article" date="2022" name="Mol. Ecol. Resour.">
        <title>The genomes of chicory, endive, great burdock and yacon provide insights into Asteraceae palaeo-polyploidization history and plant inulin production.</title>
        <authorList>
            <person name="Fan W."/>
            <person name="Wang S."/>
            <person name="Wang H."/>
            <person name="Wang A."/>
            <person name="Jiang F."/>
            <person name="Liu H."/>
            <person name="Zhao H."/>
            <person name="Xu D."/>
            <person name="Zhang Y."/>
        </authorList>
    </citation>
    <scope>NUCLEOTIDE SEQUENCE [LARGE SCALE GENOMIC DNA]</scope>
    <source>
        <strain evidence="2">cv. Niubang</strain>
    </source>
</reference>
<organism evidence="1 2">
    <name type="scientific">Arctium lappa</name>
    <name type="common">Greater burdock</name>
    <name type="synonym">Lappa major</name>
    <dbReference type="NCBI Taxonomy" id="4217"/>
    <lineage>
        <taxon>Eukaryota</taxon>
        <taxon>Viridiplantae</taxon>
        <taxon>Streptophyta</taxon>
        <taxon>Embryophyta</taxon>
        <taxon>Tracheophyta</taxon>
        <taxon>Spermatophyta</taxon>
        <taxon>Magnoliopsida</taxon>
        <taxon>eudicotyledons</taxon>
        <taxon>Gunneridae</taxon>
        <taxon>Pentapetalae</taxon>
        <taxon>asterids</taxon>
        <taxon>campanulids</taxon>
        <taxon>Asterales</taxon>
        <taxon>Asteraceae</taxon>
        <taxon>Carduoideae</taxon>
        <taxon>Cardueae</taxon>
        <taxon>Arctiinae</taxon>
        <taxon>Arctium</taxon>
    </lineage>
</organism>
<keyword evidence="2" id="KW-1185">Reference proteome</keyword>
<gene>
    <name evidence="1" type="ORF">L6452_18745</name>
</gene>
<dbReference type="Proteomes" id="UP001055879">
    <property type="component" value="Linkage Group LG05"/>
</dbReference>
<comment type="caution">
    <text evidence="1">The sequence shown here is derived from an EMBL/GenBank/DDBJ whole genome shotgun (WGS) entry which is preliminary data.</text>
</comment>
<proteinExistence type="predicted"/>
<reference evidence="1 2" key="2">
    <citation type="journal article" date="2022" name="Mol. Ecol. Resour.">
        <title>The genomes of chicory, endive, great burdock and yacon provide insights into Asteraceae paleo-polyploidization history and plant inulin production.</title>
        <authorList>
            <person name="Fan W."/>
            <person name="Wang S."/>
            <person name="Wang H."/>
            <person name="Wang A."/>
            <person name="Jiang F."/>
            <person name="Liu H."/>
            <person name="Zhao H."/>
            <person name="Xu D."/>
            <person name="Zhang Y."/>
        </authorList>
    </citation>
    <scope>NUCLEOTIDE SEQUENCE [LARGE SCALE GENOMIC DNA]</scope>
    <source>
        <strain evidence="2">cv. Niubang</strain>
    </source>
</reference>